<dbReference type="OrthoDB" id="9781481at2"/>
<proteinExistence type="predicted"/>
<sequence length="92" mass="10930">MKEEFILTREAVRVIFHLNGGYTKVIWQRSENTAWAGKGWMFEIPTHVIPFDLRMIGSYFLLSIKKFDVDNLEDIKYIRTAGIDIFNIERFK</sequence>
<protein>
    <submittedName>
        <fullName evidence="1">Uncharacterized protein</fullName>
    </submittedName>
</protein>
<evidence type="ECO:0000313" key="2">
    <source>
        <dbReference type="Proteomes" id="UP000218418"/>
    </source>
</evidence>
<organism evidence="1 2">
    <name type="scientific">Calothrix parasitica NIES-267</name>
    <dbReference type="NCBI Taxonomy" id="1973488"/>
    <lineage>
        <taxon>Bacteria</taxon>
        <taxon>Bacillati</taxon>
        <taxon>Cyanobacteriota</taxon>
        <taxon>Cyanophyceae</taxon>
        <taxon>Nostocales</taxon>
        <taxon>Calotrichaceae</taxon>
        <taxon>Calothrix</taxon>
    </lineage>
</organism>
<accession>A0A1Z4LZN9</accession>
<keyword evidence="2" id="KW-1185">Reference proteome</keyword>
<evidence type="ECO:0000313" key="1">
    <source>
        <dbReference type="EMBL" id="BAY86706.1"/>
    </source>
</evidence>
<dbReference type="Proteomes" id="UP000218418">
    <property type="component" value="Chromosome"/>
</dbReference>
<name>A0A1Z4LZN9_9CYAN</name>
<dbReference type="AlphaFoldDB" id="A0A1Z4LZN9"/>
<dbReference type="EMBL" id="AP018227">
    <property type="protein sequence ID" value="BAY86706.1"/>
    <property type="molecule type" value="Genomic_DNA"/>
</dbReference>
<reference evidence="1 2" key="1">
    <citation type="submission" date="2017-06" db="EMBL/GenBank/DDBJ databases">
        <title>Genome sequencing of cyanobaciteial culture collection at National Institute for Environmental Studies (NIES).</title>
        <authorList>
            <person name="Hirose Y."/>
            <person name="Shimura Y."/>
            <person name="Fujisawa T."/>
            <person name="Nakamura Y."/>
            <person name="Kawachi M."/>
        </authorList>
    </citation>
    <scope>NUCLEOTIDE SEQUENCE [LARGE SCALE GENOMIC DNA]</scope>
    <source>
        <strain evidence="1 2">NIES-267</strain>
    </source>
</reference>
<gene>
    <name evidence="1" type="ORF">NIES267_62170</name>
</gene>